<reference evidence="7 8" key="1">
    <citation type="submission" date="2016-10" db="EMBL/GenBank/DDBJ databases">
        <authorList>
            <person name="de Groot N.N."/>
        </authorList>
    </citation>
    <scope>NUCLEOTIDE SEQUENCE [LARGE SCALE GENOMIC DNA]</scope>
    <source>
        <strain evidence="7 8">JCM 18415</strain>
    </source>
</reference>
<dbReference type="GO" id="GO:0003677">
    <property type="term" value="F:DNA binding"/>
    <property type="evidence" value="ECO:0007669"/>
    <property type="project" value="UniProtKB-KW"/>
</dbReference>
<dbReference type="Proteomes" id="UP001281217">
    <property type="component" value="Unassembled WGS sequence"/>
</dbReference>
<evidence type="ECO:0000256" key="1">
    <source>
        <dbReference type="ARBA" id="ARBA00022553"/>
    </source>
</evidence>
<dbReference type="CDD" id="cd06170">
    <property type="entry name" value="LuxR_C_like"/>
    <property type="match status" value="1"/>
</dbReference>
<dbReference type="Proteomes" id="UP000242815">
    <property type="component" value="Unassembled WGS sequence"/>
</dbReference>
<name>A0A1I6BZF9_9GAMM</name>
<evidence type="ECO:0000259" key="5">
    <source>
        <dbReference type="PROSITE" id="PS50110"/>
    </source>
</evidence>
<evidence type="ECO:0000313" key="7">
    <source>
        <dbReference type="EMBL" id="SFQ86322.1"/>
    </source>
</evidence>
<dbReference type="PANTHER" id="PTHR43214:SF43">
    <property type="entry name" value="TWO-COMPONENT RESPONSE REGULATOR"/>
    <property type="match status" value="1"/>
</dbReference>
<dbReference type="Gene3D" id="3.40.50.2300">
    <property type="match status" value="1"/>
</dbReference>
<dbReference type="GO" id="GO:0006355">
    <property type="term" value="P:regulation of DNA-templated transcription"/>
    <property type="evidence" value="ECO:0007669"/>
    <property type="project" value="InterPro"/>
</dbReference>
<dbReference type="RefSeq" id="WP_090539947.1">
    <property type="nucleotide sequence ID" value="NZ_FOYD01000009.1"/>
</dbReference>
<dbReference type="SUPFAM" id="SSF46894">
    <property type="entry name" value="C-terminal effector domain of the bipartite response regulators"/>
    <property type="match status" value="1"/>
</dbReference>
<keyword evidence="2 7" id="KW-0238">DNA-binding</keyword>
<feature type="domain" description="Response regulatory" evidence="5">
    <location>
        <begin position="2"/>
        <end position="118"/>
    </location>
</feature>
<accession>A0A1I6BZF9</accession>
<dbReference type="SUPFAM" id="SSF52172">
    <property type="entry name" value="CheY-like"/>
    <property type="match status" value="1"/>
</dbReference>
<dbReference type="EMBL" id="FOYD01000009">
    <property type="protein sequence ID" value="SFQ86322.1"/>
    <property type="molecule type" value="Genomic_DNA"/>
</dbReference>
<dbReference type="PRINTS" id="PR00038">
    <property type="entry name" value="HTHLUXR"/>
</dbReference>
<dbReference type="InterPro" id="IPR000792">
    <property type="entry name" value="Tscrpt_reg_LuxR_C"/>
</dbReference>
<dbReference type="PANTHER" id="PTHR43214">
    <property type="entry name" value="TWO-COMPONENT RESPONSE REGULATOR"/>
    <property type="match status" value="1"/>
</dbReference>
<dbReference type="OrthoDB" id="9796655at2"/>
<dbReference type="PROSITE" id="PS50043">
    <property type="entry name" value="HTH_LUXR_2"/>
    <property type="match status" value="1"/>
</dbReference>
<dbReference type="InterPro" id="IPR011006">
    <property type="entry name" value="CheY-like_superfamily"/>
</dbReference>
<dbReference type="InterPro" id="IPR001789">
    <property type="entry name" value="Sig_transdc_resp-reg_receiver"/>
</dbReference>
<reference evidence="9" key="2">
    <citation type="submission" date="2023-07" db="EMBL/GenBank/DDBJ databases">
        <authorList>
            <person name="de Witt J."/>
        </authorList>
    </citation>
    <scope>NUCLEOTIDE SEQUENCE [LARGE SCALE GENOMIC DNA]</scope>
    <source>
        <strain evidence="9">FZJ</strain>
    </source>
</reference>
<evidence type="ECO:0000313" key="8">
    <source>
        <dbReference type="Proteomes" id="UP000242815"/>
    </source>
</evidence>
<gene>
    <name evidence="6" type="ORF">RED13_000186</name>
    <name evidence="7" type="ORF">SAMN05216578_10972</name>
</gene>
<dbReference type="InterPro" id="IPR039420">
    <property type="entry name" value="WalR-like"/>
</dbReference>
<dbReference type="SMART" id="SM00448">
    <property type="entry name" value="REC"/>
    <property type="match status" value="1"/>
</dbReference>
<dbReference type="GO" id="GO:0000160">
    <property type="term" value="P:phosphorelay signal transduction system"/>
    <property type="evidence" value="ECO:0007669"/>
    <property type="project" value="InterPro"/>
</dbReference>
<dbReference type="EMBL" id="JAVRDO010000012">
    <property type="protein sequence ID" value="MDX9688644.1"/>
    <property type="molecule type" value="Genomic_DNA"/>
</dbReference>
<evidence type="ECO:0000313" key="6">
    <source>
        <dbReference type="EMBL" id="MDX9688644.1"/>
    </source>
</evidence>
<evidence type="ECO:0000259" key="4">
    <source>
        <dbReference type="PROSITE" id="PS50043"/>
    </source>
</evidence>
<protein>
    <submittedName>
        <fullName evidence="7">DNA-binding response regulator, NarL/FixJ family, contains REC and HTH domains</fullName>
    </submittedName>
    <submittedName>
        <fullName evidence="6">Response regulator transcription factor</fullName>
    </submittedName>
</protein>
<proteinExistence type="predicted"/>
<keyword evidence="1" id="KW-0597">Phosphoprotein</keyword>
<reference evidence="6" key="3">
    <citation type="submission" date="2024-05" db="EMBL/GenBank/DDBJ databases">
        <authorList>
            <person name="de Witt J."/>
        </authorList>
    </citation>
    <scope>NUCLEOTIDE SEQUENCE</scope>
    <source>
        <strain evidence="6">FZJ</strain>
    </source>
</reference>
<dbReference type="AlphaFoldDB" id="A0A1I6BZF9"/>
<dbReference type="InterPro" id="IPR058245">
    <property type="entry name" value="NreC/VraR/RcsB-like_REC"/>
</dbReference>
<keyword evidence="9" id="KW-1185">Reference proteome</keyword>
<feature type="domain" description="HTH luxR-type" evidence="4">
    <location>
        <begin position="141"/>
        <end position="206"/>
    </location>
</feature>
<dbReference type="CDD" id="cd17535">
    <property type="entry name" value="REC_NarL-like"/>
    <property type="match status" value="1"/>
</dbReference>
<sequence>MHILLLDDHFIVRQGYRSLLAAQYPQAGILEASDGEEALSAVQQRVPDLVILEVSLPGISGIETARRLLQRWPLLRILFFSMHDELPLVRQALAAGAMGFITKGAGREVLIEAVKRCLAGHRYIEQELAIQLACSADDSRLDPRLECMTPREFEIFVMLSKGLAPRQIAHHLCLSSKTISNNLTSLKQKLEVTSLTELVHLAIDTGVIRLHGLVGRQAG</sequence>
<evidence type="ECO:0000256" key="3">
    <source>
        <dbReference type="PROSITE-ProRule" id="PRU00169"/>
    </source>
</evidence>
<organism evidence="7 8">
    <name type="scientific">Halopseudomonas formosensis</name>
    <dbReference type="NCBI Taxonomy" id="1002526"/>
    <lineage>
        <taxon>Bacteria</taxon>
        <taxon>Pseudomonadati</taxon>
        <taxon>Pseudomonadota</taxon>
        <taxon>Gammaproteobacteria</taxon>
        <taxon>Pseudomonadales</taxon>
        <taxon>Pseudomonadaceae</taxon>
        <taxon>Halopseudomonas</taxon>
    </lineage>
</organism>
<dbReference type="Pfam" id="PF00196">
    <property type="entry name" value="GerE"/>
    <property type="match status" value="1"/>
</dbReference>
<dbReference type="Pfam" id="PF00072">
    <property type="entry name" value="Response_reg"/>
    <property type="match status" value="1"/>
</dbReference>
<dbReference type="PROSITE" id="PS50110">
    <property type="entry name" value="RESPONSE_REGULATORY"/>
    <property type="match status" value="1"/>
</dbReference>
<evidence type="ECO:0000313" key="9">
    <source>
        <dbReference type="Proteomes" id="UP001281217"/>
    </source>
</evidence>
<dbReference type="InterPro" id="IPR016032">
    <property type="entry name" value="Sig_transdc_resp-reg_C-effctor"/>
</dbReference>
<dbReference type="SMART" id="SM00421">
    <property type="entry name" value="HTH_LUXR"/>
    <property type="match status" value="1"/>
</dbReference>
<comment type="caution">
    <text evidence="3">Lacks conserved residue(s) required for the propagation of feature annotation.</text>
</comment>
<evidence type="ECO:0000256" key="2">
    <source>
        <dbReference type="ARBA" id="ARBA00023125"/>
    </source>
</evidence>
<dbReference type="STRING" id="1002526.SAMN05216578_10972"/>